<evidence type="ECO:0000256" key="1">
    <source>
        <dbReference type="SAM" id="MobiDB-lite"/>
    </source>
</evidence>
<proteinExistence type="predicted"/>
<organism evidence="2">
    <name type="scientific">Panicum hallii</name>
    <dbReference type="NCBI Taxonomy" id="206008"/>
    <lineage>
        <taxon>Eukaryota</taxon>
        <taxon>Viridiplantae</taxon>
        <taxon>Streptophyta</taxon>
        <taxon>Embryophyta</taxon>
        <taxon>Tracheophyta</taxon>
        <taxon>Spermatophyta</taxon>
        <taxon>Magnoliopsida</taxon>
        <taxon>Liliopsida</taxon>
        <taxon>Poales</taxon>
        <taxon>Poaceae</taxon>
        <taxon>PACMAD clade</taxon>
        <taxon>Panicoideae</taxon>
        <taxon>Panicodae</taxon>
        <taxon>Paniceae</taxon>
        <taxon>Panicinae</taxon>
        <taxon>Panicum</taxon>
        <taxon>Panicum sect. Panicum</taxon>
    </lineage>
</organism>
<reference evidence="2" key="1">
    <citation type="submission" date="2018-04" db="EMBL/GenBank/DDBJ databases">
        <title>WGS assembly of Panicum hallii.</title>
        <authorList>
            <person name="Lovell J."/>
            <person name="Jenkins J."/>
            <person name="Lowry D."/>
            <person name="Mamidi S."/>
            <person name="Sreedasyam A."/>
            <person name="Weng X."/>
            <person name="Barry K."/>
            <person name="Bonette J."/>
            <person name="Campitelli B."/>
            <person name="Daum C."/>
            <person name="Gordon S."/>
            <person name="Gould B."/>
            <person name="Lipzen A."/>
            <person name="Macqueen A."/>
            <person name="Palacio-Mejia J."/>
            <person name="Plott C."/>
            <person name="Shakirov E."/>
            <person name="Shu S."/>
            <person name="Yoshinaga Y."/>
            <person name="Zane M."/>
            <person name="Rokhsar D."/>
            <person name="Grimwood J."/>
            <person name="Schmutz J."/>
            <person name="Juenger T."/>
        </authorList>
    </citation>
    <scope>NUCLEOTIDE SEQUENCE [LARGE SCALE GENOMIC DNA]</scope>
    <source>
        <strain evidence="2">FIL2</strain>
    </source>
</reference>
<dbReference type="Proteomes" id="UP000243499">
    <property type="component" value="Chromosome 6"/>
</dbReference>
<dbReference type="Gramene" id="PAN36558">
    <property type="protein sequence ID" value="PAN36558"/>
    <property type="gene ID" value="PAHAL_6G292300"/>
</dbReference>
<dbReference type="AlphaFoldDB" id="A0A2S3I4G6"/>
<accession>A0A2S3I4G6</accession>
<dbReference type="EMBL" id="CM008051">
    <property type="protein sequence ID" value="PAN36558.1"/>
    <property type="molecule type" value="Genomic_DNA"/>
</dbReference>
<feature type="region of interest" description="Disordered" evidence="1">
    <location>
        <begin position="1"/>
        <end position="77"/>
    </location>
</feature>
<feature type="region of interest" description="Disordered" evidence="1">
    <location>
        <begin position="139"/>
        <end position="171"/>
    </location>
</feature>
<name>A0A2S3I4G6_9POAL</name>
<evidence type="ECO:0000313" key="2">
    <source>
        <dbReference type="EMBL" id="PAN36558.1"/>
    </source>
</evidence>
<gene>
    <name evidence="2" type="ORF">PAHAL_6G292300</name>
</gene>
<sequence length="208" mass="21772">MVGSGSAPLGSRPAHAPQLATGEWHQASLGRQLLGGGDPRDPWPPAGMAALGSRIREVSPARRRLSPPSEGEGECEIQIRGPNPRLAQASYREFRAAGESVRRHDVHSSYATAASCRWSGGAGPLDGSIAATCARATTLSLPPPPPRRAAAGEALDPACSQASASPSSSSPLLQPFDPARCHARDLLAQRSILHWIAGLQSVYCTSFQ</sequence>
<protein>
    <submittedName>
        <fullName evidence="2">Uncharacterized protein</fullName>
    </submittedName>
</protein>
<feature type="compositionally biased region" description="Low complexity" evidence="1">
    <location>
        <begin position="160"/>
        <end position="171"/>
    </location>
</feature>